<organism evidence="1 2">
    <name type="scientific">Brassica rapa subsp. trilocularis</name>
    <dbReference type="NCBI Taxonomy" id="1813537"/>
    <lineage>
        <taxon>Eukaryota</taxon>
        <taxon>Viridiplantae</taxon>
        <taxon>Streptophyta</taxon>
        <taxon>Embryophyta</taxon>
        <taxon>Tracheophyta</taxon>
        <taxon>Spermatophyta</taxon>
        <taxon>Magnoliopsida</taxon>
        <taxon>eudicotyledons</taxon>
        <taxon>Gunneridae</taxon>
        <taxon>Pentapetalae</taxon>
        <taxon>rosids</taxon>
        <taxon>malvids</taxon>
        <taxon>Brassicales</taxon>
        <taxon>Brassicaceae</taxon>
        <taxon>Brassiceae</taxon>
        <taxon>Brassica</taxon>
    </lineage>
</organism>
<accession>A0ABQ7LJ08</accession>
<dbReference type="SUPFAM" id="SSF52490">
    <property type="entry name" value="Tubulin nucleotide-binding domain-like"/>
    <property type="match status" value="1"/>
</dbReference>
<evidence type="ECO:0008006" key="3">
    <source>
        <dbReference type="Google" id="ProtNLM"/>
    </source>
</evidence>
<evidence type="ECO:0000313" key="1">
    <source>
        <dbReference type="EMBL" id="KAG5386527.1"/>
    </source>
</evidence>
<protein>
    <recommendedName>
        <fullName evidence="3">Tubulin/FtsZ GTPase domain-containing protein</fullName>
    </recommendedName>
</protein>
<reference evidence="1 2" key="1">
    <citation type="submission" date="2021-03" db="EMBL/GenBank/DDBJ databases">
        <authorList>
            <person name="King G.J."/>
            <person name="Bancroft I."/>
            <person name="Baten A."/>
            <person name="Bloomfield J."/>
            <person name="Borpatragohain P."/>
            <person name="He Z."/>
            <person name="Irish N."/>
            <person name="Irwin J."/>
            <person name="Liu K."/>
            <person name="Mauleon R.P."/>
            <person name="Moore J."/>
            <person name="Morris R."/>
            <person name="Ostergaard L."/>
            <person name="Wang B."/>
            <person name="Wells R."/>
        </authorList>
    </citation>
    <scope>NUCLEOTIDE SEQUENCE [LARGE SCALE GENOMIC DNA]</scope>
    <source>
        <strain evidence="1">R-o-18</strain>
        <tissue evidence="1">Leaf</tissue>
    </source>
</reference>
<dbReference type="Gene3D" id="3.40.50.1440">
    <property type="entry name" value="Tubulin/FtsZ, GTPase domain"/>
    <property type="match status" value="1"/>
</dbReference>
<name>A0ABQ7LJ08_BRACM</name>
<keyword evidence="2" id="KW-1185">Reference proteome</keyword>
<dbReference type="EMBL" id="JADBGQ010000008">
    <property type="protein sequence ID" value="KAG5386527.1"/>
    <property type="molecule type" value="Genomic_DNA"/>
</dbReference>
<dbReference type="InterPro" id="IPR036525">
    <property type="entry name" value="Tubulin/FtsZ_GTPase_sf"/>
</dbReference>
<comment type="caution">
    <text evidence="1">The sequence shown here is derived from an EMBL/GenBank/DDBJ whole genome shotgun (WGS) entry which is preliminary data.</text>
</comment>
<proteinExistence type="predicted"/>
<sequence>MAKAAIFFSDLKTERCSSTVQVRYRFWEARNVPARRRTHGIPAAFYSALSSMPKIFDPYSSYIGDGRWRTDSWVFCKYSSTQQHHKLRCNLKTRTSARNMENLDSTPRLKASFNLDTTVDALKTFVCETGAGKHVPRALFIDLEPTVAVMVHLTNLEHINENHMH</sequence>
<dbReference type="Proteomes" id="UP000823674">
    <property type="component" value="Chromosome A09"/>
</dbReference>
<evidence type="ECO:0000313" key="2">
    <source>
        <dbReference type="Proteomes" id="UP000823674"/>
    </source>
</evidence>
<gene>
    <name evidence="1" type="primary">A09g517630.1_BraROA</name>
    <name evidence="1" type="ORF">IGI04_037997</name>
</gene>